<dbReference type="Gene3D" id="2.40.50.140">
    <property type="entry name" value="Nucleic acid-binding proteins"/>
    <property type="match status" value="4"/>
</dbReference>
<reference evidence="9 10" key="1">
    <citation type="submission" date="2017-09" db="EMBL/GenBank/DDBJ databases">
        <title>Large-scale bioinformatics analysis of Bacillus genomes uncovers conserved roles of natural products in bacterial physiology.</title>
        <authorList>
            <consortium name="Agbiome Team Llc"/>
            <person name="Bleich R.M."/>
            <person name="Grubbs K.J."/>
            <person name="Santa Maria K.C."/>
            <person name="Allen S.E."/>
            <person name="Farag S."/>
            <person name="Shank E.A."/>
            <person name="Bowers A."/>
        </authorList>
    </citation>
    <scope>NUCLEOTIDE SEQUENCE [LARGE SCALE GENOMIC DNA]</scope>
    <source>
        <strain evidence="9 10">AFS094862</strain>
    </source>
</reference>
<dbReference type="PROSITE" id="PS50126">
    <property type="entry name" value="S1"/>
    <property type="match status" value="4"/>
</dbReference>
<organism evidence="9 10">
    <name type="scientific">Bacillus toyonensis</name>
    <dbReference type="NCBI Taxonomy" id="155322"/>
    <lineage>
        <taxon>Bacteria</taxon>
        <taxon>Bacillati</taxon>
        <taxon>Bacillota</taxon>
        <taxon>Bacilli</taxon>
        <taxon>Bacillales</taxon>
        <taxon>Bacillaceae</taxon>
        <taxon>Bacillus</taxon>
        <taxon>Bacillus cereus group</taxon>
    </lineage>
</organism>
<feature type="domain" description="S1 motif" evidence="8">
    <location>
        <begin position="18"/>
        <end position="85"/>
    </location>
</feature>
<protein>
    <recommendedName>
        <fullName evidence="6">Small ribosomal subunit protein bS1 homolog</fullName>
    </recommendedName>
    <alternativeName>
        <fullName evidence="7">30S ribosomal protein S1 homolog</fullName>
    </alternativeName>
</protein>
<dbReference type="GO" id="GO:0022627">
    <property type="term" value="C:cytosolic small ribosomal subunit"/>
    <property type="evidence" value="ECO:0007669"/>
    <property type="project" value="TreeGrafter"/>
</dbReference>
<evidence type="ECO:0000313" key="10">
    <source>
        <dbReference type="Proteomes" id="UP000225320"/>
    </source>
</evidence>
<dbReference type="FunFam" id="2.40.50.140:FF:000114">
    <property type="entry name" value="30S ribosomal protein S1"/>
    <property type="match status" value="2"/>
</dbReference>
<dbReference type="GO" id="GO:0003729">
    <property type="term" value="F:mRNA binding"/>
    <property type="evidence" value="ECO:0007669"/>
    <property type="project" value="TreeGrafter"/>
</dbReference>
<dbReference type="FunFam" id="2.40.50.140:FF:000166">
    <property type="entry name" value="30S ribosomal protein S1"/>
    <property type="match status" value="1"/>
</dbReference>
<evidence type="ECO:0000256" key="1">
    <source>
        <dbReference type="ARBA" id="ARBA00006767"/>
    </source>
</evidence>
<feature type="domain" description="S1 motif" evidence="8">
    <location>
        <begin position="189"/>
        <end position="257"/>
    </location>
</feature>
<keyword evidence="2" id="KW-0677">Repeat</keyword>
<keyword evidence="5" id="KW-0687">Ribonucleoprotein</keyword>
<dbReference type="InterPro" id="IPR012340">
    <property type="entry name" value="NA-bd_OB-fold"/>
</dbReference>
<dbReference type="AlphaFoldDB" id="A0A2B7VMK1"/>
<keyword evidence="3" id="KW-0694">RNA-binding</keyword>
<feature type="domain" description="S1 motif" evidence="8">
    <location>
        <begin position="274"/>
        <end position="343"/>
    </location>
</feature>
<name>A0A2B7VMK1_9BACI</name>
<evidence type="ECO:0000313" key="9">
    <source>
        <dbReference type="EMBL" id="PGG88423.1"/>
    </source>
</evidence>
<feature type="domain" description="S1 motif" evidence="8">
    <location>
        <begin position="103"/>
        <end position="168"/>
    </location>
</feature>
<proteinExistence type="inferred from homology"/>
<dbReference type="RefSeq" id="WP_098069814.1">
    <property type="nucleotide sequence ID" value="NZ_JBALMW010000110.1"/>
</dbReference>
<dbReference type="InterPro" id="IPR050437">
    <property type="entry name" value="Ribos_protein_bS1-like"/>
</dbReference>
<sequence>MVEKMNEEVMDSKELQVGDVVTGSVTKVEEKQVLVNVGYKTDGVIPISELANVHIEKASDVVELDQTLELKIIKLEEDDFVLSKRAVDAEKAWVELQEKFTSGHVFDVTVKDIVNGGLVVDLGVRGFIPASLVEVHYVEDFSDYKGKTLAVKIVELDREKNRVILSHKAVVELELDSKKKEAISSLKEGDIVEGTVQRLTDFGAFVNVGGVDGLVHISQISHERVEQPSEVLEQGQKVKVKVLSVDADTQRISLSIKAAQPGPWENVAGEIKAGDIREGVVKRLVTFGAFVEILPGVEGLVHVSQIANRHVKNPNEVLEMGQEVKVKVLEVHVAEKRISLSIKEALEENNVTEDYSKYEPNADSATFQLSDIIGEQLKKLKK</sequence>
<evidence type="ECO:0000256" key="3">
    <source>
        <dbReference type="ARBA" id="ARBA00022884"/>
    </source>
</evidence>
<dbReference type="CDD" id="cd05687">
    <property type="entry name" value="S1_RPS1_repeat_ec1_hs1"/>
    <property type="match status" value="1"/>
</dbReference>
<dbReference type="CDD" id="cd04465">
    <property type="entry name" value="S1_RPS1_repeat_ec2_hs2"/>
    <property type="match status" value="1"/>
</dbReference>
<dbReference type="SMART" id="SM00316">
    <property type="entry name" value="S1"/>
    <property type="match status" value="4"/>
</dbReference>
<dbReference type="InterPro" id="IPR035104">
    <property type="entry name" value="Ribosomal_protein_S1-like"/>
</dbReference>
<evidence type="ECO:0000256" key="7">
    <source>
        <dbReference type="ARBA" id="ARBA00076795"/>
    </source>
</evidence>
<dbReference type="GO" id="GO:0003735">
    <property type="term" value="F:structural constituent of ribosome"/>
    <property type="evidence" value="ECO:0007669"/>
    <property type="project" value="TreeGrafter"/>
</dbReference>
<keyword evidence="4 9" id="KW-0689">Ribosomal protein</keyword>
<dbReference type="CDD" id="cd05688">
    <property type="entry name" value="S1_RPS1_repeat_ec3"/>
    <property type="match status" value="1"/>
</dbReference>
<dbReference type="NCBIfam" id="NF005208">
    <property type="entry name" value="PRK06676.1"/>
    <property type="match status" value="1"/>
</dbReference>
<accession>A0A2B7VMK1</accession>
<evidence type="ECO:0000259" key="8">
    <source>
        <dbReference type="PROSITE" id="PS50126"/>
    </source>
</evidence>
<evidence type="ECO:0000256" key="2">
    <source>
        <dbReference type="ARBA" id="ARBA00022737"/>
    </source>
</evidence>
<dbReference type="GO" id="GO:0006412">
    <property type="term" value="P:translation"/>
    <property type="evidence" value="ECO:0007669"/>
    <property type="project" value="TreeGrafter"/>
</dbReference>
<dbReference type="SUPFAM" id="SSF50249">
    <property type="entry name" value="Nucleic acid-binding proteins"/>
    <property type="match status" value="4"/>
</dbReference>
<evidence type="ECO:0000256" key="6">
    <source>
        <dbReference type="ARBA" id="ARBA00068807"/>
    </source>
</evidence>
<dbReference type="PANTHER" id="PTHR10724">
    <property type="entry name" value="30S RIBOSOMAL PROTEIN S1"/>
    <property type="match status" value="1"/>
</dbReference>
<gene>
    <name evidence="9" type="ORF">CON73_19645</name>
</gene>
<dbReference type="Proteomes" id="UP000225320">
    <property type="component" value="Unassembled WGS sequence"/>
</dbReference>
<evidence type="ECO:0000256" key="4">
    <source>
        <dbReference type="ARBA" id="ARBA00022980"/>
    </source>
</evidence>
<dbReference type="EMBL" id="NVOI01000077">
    <property type="protein sequence ID" value="PGG88423.1"/>
    <property type="molecule type" value="Genomic_DNA"/>
</dbReference>
<dbReference type="PANTHER" id="PTHR10724:SF7">
    <property type="entry name" value="SMALL RIBOSOMAL SUBUNIT PROTEIN BS1C"/>
    <property type="match status" value="1"/>
</dbReference>
<dbReference type="Pfam" id="PF00575">
    <property type="entry name" value="S1"/>
    <property type="match status" value="4"/>
</dbReference>
<comment type="caution">
    <text evidence="9">The sequence shown here is derived from an EMBL/GenBank/DDBJ whole genome shotgun (WGS) entry which is preliminary data.</text>
</comment>
<comment type="similarity">
    <text evidence="1">Belongs to the bacterial ribosomal protein bS1 family.</text>
</comment>
<dbReference type="FunFam" id="2.40.50.140:FF:000182">
    <property type="entry name" value="30S ribosomal protein S1"/>
    <property type="match status" value="1"/>
</dbReference>
<evidence type="ECO:0000256" key="5">
    <source>
        <dbReference type="ARBA" id="ARBA00023274"/>
    </source>
</evidence>
<dbReference type="InterPro" id="IPR003029">
    <property type="entry name" value="S1_domain"/>
</dbReference>
<dbReference type="PRINTS" id="PR00681">
    <property type="entry name" value="RIBOSOMALS1"/>
</dbReference>